<proteinExistence type="predicted"/>
<feature type="region of interest" description="Disordered" evidence="1">
    <location>
        <begin position="154"/>
        <end position="180"/>
    </location>
</feature>
<evidence type="ECO:0000313" key="5">
    <source>
        <dbReference type="EMBL" id="CAB4184446.1"/>
    </source>
</evidence>
<dbReference type="EMBL" id="LR796900">
    <property type="protein sequence ID" value="CAB4173066.1"/>
    <property type="molecule type" value="Genomic_DNA"/>
</dbReference>
<organism evidence="6">
    <name type="scientific">uncultured Caudovirales phage</name>
    <dbReference type="NCBI Taxonomy" id="2100421"/>
    <lineage>
        <taxon>Viruses</taxon>
        <taxon>Duplodnaviria</taxon>
        <taxon>Heunggongvirae</taxon>
        <taxon>Uroviricota</taxon>
        <taxon>Caudoviricetes</taxon>
        <taxon>Peduoviridae</taxon>
        <taxon>Maltschvirus</taxon>
        <taxon>Maltschvirus maltsch</taxon>
    </lineage>
</organism>
<dbReference type="EMBL" id="LR798459">
    <property type="protein sequence ID" value="CAB5238203.1"/>
    <property type="molecule type" value="Genomic_DNA"/>
</dbReference>
<dbReference type="Pfam" id="PF07603">
    <property type="entry name" value="Lcl_C"/>
    <property type="match status" value="1"/>
</dbReference>
<protein>
    <recommendedName>
        <fullName evidence="2">Lcl C-terminal domain-containing protein</fullName>
    </recommendedName>
</protein>
<dbReference type="EMBL" id="LR796605">
    <property type="protein sequence ID" value="CAB4153799.1"/>
    <property type="molecule type" value="Genomic_DNA"/>
</dbReference>
<evidence type="ECO:0000256" key="1">
    <source>
        <dbReference type="SAM" id="MobiDB-lite"/>
    </source>
</evidence>
<evidence type="ECO:0000313" key="7">
    <source>
        <dbReference type="EMBL" id="CAB5238203.1"/>
    </source>
</evidence>
<evidence type="ECO:0000313" key="3">
    <source>
        <dbReference type="EMBL" id="CAB4153799.1"/>
    </source>
</evidence>
<evidence type="ECO:0000313" key="6">
    <source>
        <dbReference type="EMBL" id="CAB4204169.1"/>
    </source>
</evidence>
<dbReference type="EMBL" id="LR797336">
    <property type="protein sequence ID" value="CAB4204169.1"/>
    <property type="molecule type" value="Genomic_DNA"/>
</dbReference>
<accession>A0A6J5S6Q0</accession>
<evidence type="ECO:0000259" key="2">
    <source>
        <dbReference type="Pfam" id="PF07603"/>
    </source>
</evidence>
<dbReference type="InterPro" id="IPR011460">
    <property type="entry name" value="Lcl_C"/>
</dbReference>
<sequence length="239" mass="25093">MSMRFKGGVISATAPTTSTSVATGVWTLQQQFQAKGQSIWPVVLPAIGSAFEGGFFAGQISTAGNGVADYNLVVGPVASAESASVQWKTTNTTTAGTASVINGPANSTAMNNASHPAAQFCEGRTIGGFSDWYMPAKNELEVCYYNLRPTTTSNDTSSGINTNAVPSRGSNYTSGTPAQTSAAAFQSGGSEAYAAARYWASTEASATKAWMQNFGYGIQYYFFNKDDSARVRAIRRVAV</sequence>
<evidence type="ECO:0000313" key="4">
    <source>
        <dbReference type="EMBL" id="CAB4173066.1"/>
    </source>
</evidence>
<reference evidence="6" key="1">
    <citation type="submission" date="2020-05" db="EMBL/GenBank/DDBJ databases">
        <authorList>
            <person name="Chiriac C."/>
            <person name="Salcher M."/>
            <person name="Ghai R."/>
            <person name="Kavagutti S V."/>
        </authorList>
    </citation>
    <scope>NUCLEOTIDE SEQUENCE</scope>
</reference>
<name>A0A6J5S6Q0_9CAUD</name>
<dbReference type="EMBL" id="LR797068">
    <property type="protein sequence ID" value="CAB4184446.1"/>
    <property type="molecule type" value="Genomic_DNA"/>
</dbReference>
<feature type="domain" description="Lcl C-terminal" evidence="2">
    <location>
        <begin position="84"/>
        <end position="235"/>
    </location>
</feature>
<gene>
    <name evidence="5" type="ORF">UFOVP1115_6</name>
    <name evidence="6" type="ORF">UFOVP1390_36</name>
    <name evidence="7" type="ORF">UFOVP1567_5</name>
    <name evidence="3" type="ORF">UFOVP626_30</name>
    <name evidence="4" type="ORF">UFOVP951_25</name>
</gene>